<dbReference type="Proteomes" id="UP000011087">
    <property type="component" value="Unassembled WGS sequence"/>
</dbReference>
<evidence type="ECO:0000313" key="4">
    <source>
        <dbReference type="Proteomes" id="UP000011087"/>
    </source>
</evidence>
<name>L1IQR7_GUITC</name>
<dbReference type="RefSeq" id="XP_005825204.1">
    <property type="nucleotide sequence ID" value="XM_005825147.1"/>
</dbReference>
<dbReference type="KEGG" id="gtt:GUITHDRAFT_115567"/>
<feature type="region of interest" description="Disordered" evidence="1">
    <location>
        <begin position="300"/>
        <end position="320"/>
    </location>
</feature>
<dbReference type="EnsemblProtists" id="EKX38224">
    <property type="protein sequence ID" value="EKX38224"/>
    <property type="gene ID" value="GUITHDRAFT_115567"/>
</dbReference>
<reference evidence="4" key="2">
    <citation type="submission" date="2012-11" db="EMBL/GenBank/DDBJ databases">
        <authorList>
            <person name="Kuo A."/>
            <person name="Curtis B.A."/>
            <person name="Tanifuji G."/>
            <person name="Burki F."/>
            <person name="Gruber A."/>
            <person name="Irimia M."/>
            <person name="Maruyama S."/>
            <person name="Arias M.C."/>
            <person name="Ball S.G."/>
            <person name="Gile G.H."/>
            <person name="Hirakawa Y."/>
            <person name="Hopkins J.F."/>
            <person name="Rensing S.A."/>
            <person name="Schmutz J."/>
            <person name="Symeonidi A."/>
            <person name="Elias M."/>
            <person name="Eveleigh R.J."/>
            <person name="Herman E.K."/>
            <person name="Klute M.J."/>
            <person name="Nakayama T."/>
            <person name="Obornik M."/>
            <person name="Reyes-Prieto A."/>
            <person name="Armbrust E.V."/>
            <person name="Aves S.J."/>
            <person name="Beiko R.G."/>
            <person name="Coutinho P."/>
            <person name="Dacks J.B."/>
            <person name="Durnford D.G."/>
            <person name="Fast N.M."/>
            <person name="Green B.R."/>
            <person name="Grisdale C."/>
            <person name="Hempe F."/>
            <person name="Henrissat B."/>
            <person name="Hoppner M.P."/>
            <person name="Ishida K.-I."/>
            <person name="Kim E."/>
            <person name="Koreny L."/>
            <person name="Kroth P.G."/>
            <person name="Liu Y."/>
            <person name="Malik S.-B."/>
            <person name="Maier U.G."/>
            <person name="McRose D."/>
            <person name="Mock T."/>
            <person name="Neilson J.A."/>
            <person name="Onodera N.T."/>
            <person name="Poole A.M."/>
            <person name="Pritham E.J."/>
            <person name="Richards T.A."/>
            <person name="Rocap G."/>
            <person name="Roy S.W."/>
            <person name="Sarai C."/>
            <person name="Schaack S."/>
            <person name="Shirato S."/>
            <person name="Slamovits C.H."/>
            <person name="Spencer D.F."/>
            <person name="Suzuki S."/>
            <person name="Worden A.Z."/>
            <person name="Zauner S."/>
            <person name="Barry K."/>
            <person name="Bell C."/>
            <person name="Bharti A.K."/>
            <person name="Crow J.A."/>
            <person name="Grimwood J."/>
            <person name="Kramer R."/>
            <person name="Lindquist E."/>
            <person name="Lucas S."/>
            <person name="Salamov A."/>
            <person name="McFadden G.I."/>
            <person name="Lane C.E."/>
            <person name="Keeling P.J."/>
            <person name="Gray M.W."/>
            <person name="Grigoriev I.V."/>
            <person name="Archibald J.M."/>
        </authorList>
    </citation>
    <scope>NUCLEOTIDE SEQUENCE</scope>
    <source>
        <strain evidence="4">CCMP2712</strain>
    </source>
</reference>
<dbReference type="AlphaFoldDB" id="L1IQR7"/>
<accession>L1IQR7</accession>
<dbReference type="PaxDb" id="55529-EKX38224"/>
<keyword evidence="4" id="KW-1185">Reference proteome</keyword>
<organism evidence="2">
    <name type="scientific">Guillardia theta (strain CCMP2712)</name>
    <name type="common">Cryptophyte</name>
    <dbReference type="NCBI Taxonomy" id="905079"/>
    <lineage>
        <taxon>Eukaryota</taxon>
        <taxon>Cryptophyceae</taxon>
        <taxon>Pyrenomonadales</taxon>
        <taxon>Geminigeraceae</taxon>
        <taxon>Guillardia</taxon>
    </lineage>
</organism>
<dbReference type="EMBL" id="JH993050">
    <property type="protein sequence ID" value="EKX38224.1"/>
    <property type="molecule type" value="Genomic_DNA"/>
</dbReference>
<evidence type="ECO:0000313" key="3">
    <source>
        <dbReference type="EnsemblProtists" id="EKX38224"/>
    </source>
</evidence>
<dbReference type="HOGENOM" id="CLU_870031_0_0_1"/>
<dbReference type="OrthoDB" id="447292at2759"/>
<evidence type="ECO:0000313" key="2">
    <source>
        <dbReference type="EMBL" id="EKX38224.1"/>
    </source>
</evidence>
<reference evidence="2 4" key="1">
    <citation type="journal article" date="2012" name="Nature">
        <title>Algal genomes reveal evolutionary mosaicism and the fate of nucleomorphs.</title>
        <authorList>
            <consortium name="DOE Joint Genome Institute"/>
            <person name="Curtis B.A."/>
            <person name="Tanifuji G."/>
            <person name="Burki F."/>
            <person name="Gruber A."/>
            <person name="Irimia M."/>
            <person name="Maruyama S."/>
            <person name="Arias M.C."/>
            <person name="Ball S.G."/>
            <person name="Gile G.H."/>
            <person name="Hirakawa Y."/>
            <person name="Hopkins J.F."/>
            <person name="Kuo A."/>
            <person name="Rensing S.A."/>
            <person name="Schmutz J."/>
            <person name="Symeonidi A."/>
            <person name="Elias M."/>
            <person name="Eveleigh R.J."/>
            <person name="Herman E.K."/>
            <person name="Klute M.J."/>
            <person name="Nakayama T."/>
            <person name="Obornik M."/>
            <person name="Reyes-Prieto A."/>
            <person name="Armbrust E.V."/>
            <person name="Aves S.J."/>
            <person name="Beiko R.G."/>
            <person name="Coutinho P."/>
            <person name="Dacks J.B."/>
            <person name="Durnford D.G."/>
            <person name="Fast N.M."/>
            <person name="Green B.R."/>
            <person name="Grisdale C.J."/>
            <person name="Hempel F."/>
            <person name="Henrissat B."/>
            <person name="Hoppner M.P."/>
            <person name="Ishida K."/>
            <person name="Kim E."/>
            <person name="Koreny L."/>
            <person name="Kroth P.G."/>
            <person name="Liu Y."/>
            <person name="Malik S.B."/>
            <person name="Maier U.G."/>
            <person name="McRose D."/>
            <person name="Mock T."/>
            <person name="Neilson J.A."/>
            <person name="Onodera N.T."/>
            <person name="Poole A.M."/>
            <person name="Pritham E.J."/>
            <person name="Richards T.A."/>
            <person name="Rocap G."/>
            <person name="Roy S.W."/>
            <person name="Sarai C."/>
            <person name="Schaack S."/>
            <person name="Shirato S."/>
            <person name="Slamovits C.H."/>
            <person name="Spencer D.F."/>
            <person name="Suzuki S."/>
            <person name="Worden A.Z."/>
            <person name="Zauner S."/>
            <person name="Barry K."/>
            <person name="Bell C."/>
            <person name="Bharti A.K."/>
            <person name="Crow J.A."/>
            <person name="Grimwood J."/>
            <person name="Kramer R."/>
            <person name="Lindquist E."/>
            <person name="Lucas S."/>
            <person name="Salamov A."/>
            <person name="McFadden G.I."/>
            <person name="Lane C.E."/>
            <person name="Keeling P.J."/>
            <person name="Gray M.W."/>
            <person name="Grigoriev I.V."/>
            <person name="Archibald J.M."/>
        </authorList>
    </citation>
    <scope>NUCLEOTIDE SEQUENCE</scope>
    <source>
        <strain evidence="2 4">CCMP2712</strain>
    </source>
</reference>
<proteinExistence type="predicted"/>
<sequence>MEFAEVPEPLKSPFPVDEQTKGKWRDIPNQIKHAGYELGVLHSCSWVVTDLKHGAWVTFRVERFSSIRHLDLLNSFLSFFSQAFCVGGRNFSAHGRGVGGDAWTLEEEAFFQSLNTPEKVQDYLDSIPMNHEVDKDVSLSALECVRQNHAHCLEGALLGAYILSLHGFPAQLLDLRASKWDDDHVVTPFQRNGLWGCLSVSNHSSLRFRNSVYNSIRELVMSYFDDYMNGEGKRTLRCYSKPMDLKQFGDDWLYQRGDEGSRGIAYAIDQVPHYRIFRDSKNKSTLRPADEFMLKTTVDQREWHHPSNADEEAHERNKNR</sequence>
<protein>
    <submittedName>
        <fullName evidence="2 3">Uncharacterized protein</fullName>
    </submittedName>
</protein>
<evidence type="ECO:0000256" key="1">
    <source>
        <dbReference type="SAM" id="MobiDB-lite"/>
    </source>
</evidence>
<dbReference type="GeneID" id="17295023"/>
<reference evidence="3" key="3">
    <citation type="submission" date="2015-06" db="UniProtKB">
        <authorList>
            <consortium name="EnsemblProtists"/>
        </authorList>
    </citation>
    <scope>IDENTIFICATION</scope>
</reference>
<gene>
    <name evidence="2" type="ORF">GUITHDRAFT_115567</name>
</gene>